<proteinExistence type="inferred from homology"/>
<dbReference type="FunFam" id="3.40.640.10:FF:000009">
    <property type="entry name" value="Cystathionine gamma-synthase homolog"/>
    <property type="match status" value="1"/>
</dbReference>
<dbReference type="OrthoDB" id="9803729at2"/>
<dbReference type="Pfam" id="PF01053">
    <property type="entry name" value="Cys_Met_Meta_PP"/>
    <property type="match status" value="1"/>
</dbReference>
<feature type="modified residue" description="N6-(pyridoxal phosphate)lysine" evidence="4">
    <location>
        <position position="197"/>
    </location>
</feature>
<dbReference type="GO" id="GO:0005737">
    <property type="term" value="C:cytoplasm"/>
    <property type="evidence" value="ECO:0007669"/>
    <property type="project" value="TreeGrafter"/>
</dbReference>
<dbReference type="GO" id="GO:0003962">
    <property type="term" value="F:cystathionine gamma-synthase activity"/>
    <property type="evidence" value="ECO:0007669"/>
    <property type="project" value="TreeGrafter"/>
</dbReference>
<dbReference type="PANTHER" id="PTHR11808">
    <property type="entry name" value="TRANS-SULFURATION ENZYME FAMILY MEMBER"/>
    <property type="match status" value="1"/>
</dbReference>
<dbReference type="EMBL" id="SNYH01000002">
    <property type="protein sequence ID" value="TDQ28517.1"/>
    <property type="molecule type" value="Genomic_DNA"/>
</dbReference>
<dbReference type="InterPro" id="IPR054542">
    <property type="entry name" value="Cys_met_metab_PP"/>
</dbReference>
<keyword evidence="3 4" id="KW-0663">Pyridoxal phosphate</keyword>
<dbReference type="AlphaFoldDB" id="A0A4R6TEC2"/>
<comment type="caution">
    <text evidence="6">The sequence shown here is derived from an EMBL/GenBank/DDBJ whole genome shotgun (WGS) entry which is preliminary data.</text>
</comment>
<keyword evidence="6" id="KW-0456">Lyase</keyword>
<dbReference type="GO" id="GO:0004123">
    <property type="term" value="F:cystathionine gamma-lyase activity"/>
    <property type="evidence" value="ECO:0007669"/>
    <property type="project" value="TreeGrafter"/>
</dbReference>
<reference evidence="6 7" key="1">
    <citation type="submission" date="2019-03" db="EMBL/GenBank/DDBJ databases">
        <title>Genomic Encyclopedia of Type Strains, Phase III (KMG-III): the genomes of soil and plant-associated and newly described type strains.</title>
        <authorList>
            <person name="Whitman W."/>
        </authorList>
    </citation>
    <scope>NUCLEOTIDE SEQUENCE [LARGE SCALE GENOMIC DNA]</scope>
    <source>
        <strain evidence="6 7">CECT 8283</strain>
    </source>
</reference>
<organism evidence="6 7">
    <name type="scientific">Tenacibaculum caenipelagi</name>
    <dbReference type="NCBI Taxonomy" id="1325435"/>
    <lineage>
        <taxon>Bacteria</taxon>
        <taxon>Pseudomonadati</taxon>
        <taxon>Bacteroidota</taxon>
        <taxon>Flavobacteriia</taxon>
        <taxon>Flavobacteriales</taxon>
        <taxon>Flavobacteriaceae</taxon>
        <taxon>Tenacibaculum</taxon>
    </lineage>
</organism>
<dbReference type="CDD" id="cd00614">
    <property type="entry name" value="CGS_like"/>
    <property type="match status" value="1"/>
</dbReference>
<name>A0A4R6TEC2_9FLAO</name>
<evidence type="ECO:0000256" key="2">
    <source>
        <dbReference type="ARBA" id="ARBA00009077"/>
    </source>
</evidence>
<dbReference type="NCBIfam" id="NF005871">
    <property type="entry name" value="PRK07811.1"/>
    <property type="match status" value="1"/>
</dbReference>
<dbReference type="Proteomes" id="UP000295390">
    <property type="component" value="Unassembled WGS sequence"/>
</dbReference>
<dbReference type="Gene3D" id="3.40.640.10">
    <property type="entry name" value="Type I PLP-dependent aspartate aminotransferase-like (Major domain)"/>
    <property type="match status" value="1"/>
</dbReference>
<evidence type="ECO:0000313" key="6">
    <source>
        <dbReference type="EMBL" id="TDQ28517.1"/>
    </source>
</evidence>
<gene>
    <name evidence="6" type="ORF">DFQ07_0891</name>
</gene>
<dbReference type="InterPro" id="IPR000277">
    <property type="entry name" value="Cys/Met-Metab_PyrdxlP-dep_enz"/>
</dbReference>
<dbReference type="Gene3D" id="3.90.1150.10">
    <property type="entry name" value="Aspartate Aminotransferase, domain 1"/>
    <property type="match status" value="1"/>
</dbReference>
<comment type="cofactor">
    <cofactor evidence="1 5">
        <name>pyridoxal 5'-phosphate</name>
        <dbReference type="ChEBI" id="CHEBI:597326"/>
    </cofactor>
</comment>
<evidence type="ECO:0000256" key="5">
    <source>
        <dbReference type="RuleBase" id="RU362118"/>
    </source>
</evidence>
<sequence>MKFNTKTIHGGQQHEEATGSVMPPIFQTSTYAQSSPGVNKGYEYSRAANPTRTALEKAFASLENGTHGFAFSSGLAAIDCVLRTLNSGDEVIAGDDIYGGTYRMFTNMFEKYGLKFRYVDMNEVGNVIKAISDKTKLIWLETPTNPLMKIADIEEITKAVKAKNTDILVAVDNTFATPYLQRPLDLGVDIVMHSATKYLGGHSDLVMGALMVKDAQLAEELHFIQFAAGAIAGPMDSFLALRGIKTLHLRMQRHCENGKAVAEYLEEHPKVERVFYPGLKNHPNYEVAKKQMNDFGGMVSFRLKDQSKQAALTFLENTKIFTLAESLGGVESLVSHPVTMTHASIPEAERLKIGITDSLIRLSVGVEDIDDLLADLEQALSK</sequence>
<accession>A0A4R6TEC2</accession>
<dbReference type="PROSITE" id="PS00868">
    <property type="entry name" value="CYS_MET_METAB_PP"/>
    <property type="match status" value="1"/>
</dbReference>
<comment type="similarity">
    <text evidence="2 5">Belongs to the trans-sulfuration enzymes family.</text>
</comment>
<dbReference type="PIRSF" id="PIRSF001434">
    <property type="entry name" value="CGS"/>
    <property type="match status" value="1"/>
</dbReference>
<dbReference type="GO" id="GO:0030170">
    <property type="term" value="F:pyridoxal phosphate binding"/>
    <property type="evidence" value="ECO:0007669"/>
    <property type="project" value="InterPro"/>
</dbReference>
<protein>
    <submittedName>
        <fullName evidence="6">Cystathionine beta-lyase</fullName>
    </submittedName>
</protein>
<dbReference type="PANTHER" id="PTHR11808:SF15">
    <property type="entry name" value="CYSTATHIONINE GAMMA-LYASE"/>
    <property type="match status" value="1"/>
</dbReference>
<evidence type="ECO:0000256" key="3">
    <source>
        <dbReference type="ARBA" id="ARBA00022898"/>
    </source>
</evidence>
<dbReference type="FunFam" id="3.90.1150.10:FF:000008">
    <property type="entry name" value="Cystathionine gamma-synthase"/>
    <property type="match status" value="1"/>
</dbReference>
<dbReference type="GO" id="GO:0019346">
    <property type="term" value="P:transsulfuration"/>
    <property type="evidence" value="ECO:0007669"/>
    <property type="project" value="InterPro"/>
</dbReference>
<dbReference type="GO" id="GO:0019343">
    <property type="term" value="P:cysteine biosynthetic process via cystathionine"/>
    <property type="evidence" value="ECO:0007669"/>
    <property type="project" value="TreeGrafter"/>
</dbReference>
<evidence type="ECO:0000313" key="7">
    <source>
        <dbReference type="Proteomes" id="UP000295390"/>
    </source>
</evidence>
<dbReference type="InterPro" id="IPR015421">
    <property type="entry name" value="PyrdxlP-dep_Trfase_major"/>
</dbReference>
<keyword evidence="7" id="KW-1185">Reference proteome</keyword>
<dbReference type="InterPro" id="IPR015422">
    <property type="entry name" value="PyrdxlP-dep_Trfase_small"/>
</dbReference>
<evidence type="ECO:0000256" key="1">
    <source>
        <dbReference type="ARBA" id="ARBA00001933"/>
    </source>
</evidence>
<dbReference type="SUPFAM" id="SSF53383">
    <property type="entry name" value="PLP-dependent transferases"/>
    <property type="match status" value="1"/>
</dbReference>
<evidence type="ECO:0000256" key="4">
    <source>
        <dbReference type="PIRSR" id="PIRSR001434-2"/>
    </source>
</evidence>
<dbReference type="InterPro" id="IPR015424">
    <property type="entry name" value="PyrdxlP-dep_Trfase"/>
</dbReference>
<dbReference type="RefSeq" id="WP_133535057.1">
    <property type="nucleotide sequence ID" value="NZ_SNYH01000002.1"/>
</dbReference>